<accession>A0A212QQ51</accession>
<dbReference type="Proteomes" id="UP000197065">
    <property type="component" value="Unassembled WGS sequence"/>
</dbReference>
<evidence type="ECO:0000256" key="1">
    <source>
        <dbReference type="ARBA" id="ARBA00007812"/>
    </source>
</evidence>
<gene>
    <name evidence="7" type="ORF">SAMN07250955_102220</name>
</gene>
<protein>
    <submittedName>
        <fullName evidence="7">Acetolactate synthase-1/2/3 large subunit</fullName>
    </submittedName>
</protein>
<feature type="domain" description="Thiamine pyrophosphate enzyme N-terminal TPP-binding" evidence="6">
    <location>
        <begin position="5"/>
        <end position="121"/>
    </location>
</feature>
<dbReference type="GO" id="GO:0005948">
    <property type="term" value="C:acetolactate synthase complex"/>
    <property type="evidence" value="ECO:0007669"/>
    <property type="project" value="TreeGrafter"/>
</dbReference>
<dbReference type="FunFam" id="3.40.50.970:FF:000007">
    <property type="entry name" value="Acetolactate synthase"/>
    <property type="match status" value="1"/>
</dbReference>
<dbReference type="CDD" id="cd07035">
    <property type="entry name" value="TPP_PYR_POX_like"/>
    <property type="match status" value="1"/>
</dbReference>
<dbReference type="RefSeq" id="WP_322112122.1">
    <property type="nucleotide sequence ID" value="NZ_FYEH01000002.1"/>
</dbReference>
<comment type="similarity">
    <text evidence="1 3">Belongs to the TPP enzyme family.</text>
</comment>
<evidence type="ECO:0000256" key="2">
    <source>
        <dbReference type="ARBA" id="ARBA00023052"/>
    </source>
</evidence>
<dbReference type="SUPFAM" id="SSF52518">
    <property type="entry name" value="Thiamin diphosphate-binding fold (THDP-binding)"/>
    <property type="match status" value="2"/>
</dbReference>
<feature type="domain" description="Thiamine pyrophosphate enzyme TPP-binding" evidence="5">
    <location>
        <begin position="385"/>
        <end position="530"/>
    </location>
</feature>
<keyword evidence="2 3" id="KW-0786">Thiamine pyrophosphate</keyword>
<dbReference type="InterPro" id="IPR000399">
    <property type="entry name" value="TPP-bd_CS"/>
</dbReference>
<dbReference type="GO" id="GO:0003984">
    <property type="term" value="F:acetolactate synthase activity"/>
    <property type="evidence" value="ECO:0007669"/>
    <property type="project" value="TreeGrafter"/>
</dbReference>
<evidence type="ECO:0000313" key="7">
    <source>
        <dbReference type="EMBL" id="SNB61401.1"/>
    </source>
</evidence>
<dbReference type="PANTHER" id="PTHR18968:SF120">
    <property type="entry name" value="ACETOLACTATE SYNTHASE LARGE SUBUNIT"/>
    <property type="match status" value="1"/>
</dbReference>
<dbReference type="Gene3D" id="3.40.50.970">
    <property type="match status" value="2"/>
</dbReference>
<sequence>MANTRTGGQILVDQLRLHGVELCFGVPGESYLAVLDAFYDQEDLRYVICRQEGGVAMAAEAYGKLTGRPGIAFVTRGPGATNAASGVHVAQQDSTPLILFVGQIASATRERDAFQEVDYRQMFGGMAKWVAEIEEAARIPEFVHRAFMTATSGRPGPVVLALPEDMLLRRSEVVDARPWRRVESHPDPADLARLEAYLSRARRPFVILGGGGWTPEAVQAIRHFVEANDLPVACGFRRQDLLDNEHPLYMGDIAIGPNPDLVRRIKEADLVVAIGTRLSEMTTQGYALFDIPRPAQHFVHIHNDVAELGRVYEADLPIHATMPAIAAGLARLTVANRPWASLNAAQRASYLAWRDPRPGPGHVQMAEIVRYLRTTLPADAIVTNGAGNYCVWVNRGYSYRQFRSQLAPTSGSMGYGLPAALAAKLVHPDRAVVCFAGDGCFMMTGQELATAVQHEVALIVIVVNNGMYGTIRMHQEREFPTRVSGTDLCNPDFAALARAYGANGWTVTQTDDFAPAFEAALASGQPCLIELKLDPDALTPRASLSEIRAEALKAGR</sequence>
<evidence type="ECO:0000259" key="6">
    <source>
        <dbReference type="Pfam" id="PF02776"/>
    </source>
</evidence>
<dbReference type="PROSITE" id="PS00187">
    <property type="entry name" value="TPP_ENZYMES"/>
    <property type="match status" value="1"/>
</dbReference>
<dbReference type="NCBIfam" id="NF006052">
    <property type="entry name" value="PRK08199.1"/>
    <property type="match status" value="1"/>
</dbReference>
<dbReference type="InterPro" id="IPR012001">
    <property type="entry name" value="Thiamin_PyroP_enz_TPP-bd_dom"/>
</dbReference>
<dbReference type="InterPro" id="IPR045229">
    <property type="entry name" value="TPP_enz"/>
</dbReference>
<dbReference type="GO" id="GO:0050660">
    <property type="term" value="F:flavin adenine dinucleotide binding"/>
    <property type="evidence" value="ECO:0007669"/>
    <property type="project" value="TreeGrafter"/>
</dbReference>
<dbReference type="AlphaFoldDB" id="A0A212QQ51"/>
<dbReference type="GO" id="GO:0009097">
    <property type="term" value="P:isoleucine biosynthetic process"/>
    <property type="evidence" value="ECO:0007669"/>
    <property type="project" value="TreeGrafter"/>
</dbReference>
<dbReference type="CDD" id="cd00568">
    <property type="entry name" value="TPP_enzymes"/>
    <property type="match status" value="1"/>
</dbReference>
<dbReference type="InterPro" id="IPR029061">
    <property type="entry name" value="THDP-binding"/>
</dbReference>
<dbReference type="InterPro" id="IPR011766">
    <property type="entry name" value="TPP_enzyme_TPP-bd"/>
</dbReference>
<dbReference type="EMBL" id="FYEH01000002">
    <property type="protein sequence ID" value="SNB61401.1"/>
    <property type="molecule type" value="Genomic_DNA"/>
</dbReference>
<dbReference type="GO" id="GO:0030976">
    <property type="term" value="F:thiamine pyrophosphate binding"/>
    <property type="evidence" value="ECO:0007669"/>
    <property type="project" value="InterPro"/>
</dbReference>
<evidence type="ECO:0000256" key="3">
    <source>
        <dbReference type="RuleBase" id="RU362132"/>
    </source>
</evidence>
<dbReference type="GO" id="GO:0009099">
    <property type="term" value="P:L-valine biosynthetic process"/>
    <property type="evidence" value="ECO:0007669"/>
    <property type="project" value="TreeGrafter"/>
</dbReference>
<proteinExistence type="inferred from homology"/>
<dbReference type="Pfam" id="PF02776">
    <property type="entry name" value="TPP_enzyme_N"/>
    <property type="match status" value="1"/>
</dbReference>
<dbReference type="PANTHER" id="PTHR18968">
    <property type="entry name" value="THIAMINE PYROPHOSPHATE ENZYMES"/>
    <property type="match status" value="1"/>
</dbReference>
<dbReference type="SUPFAM" id="SSF52467">
    <property type="entry name" value="DHS-like NAD/FAD-binding domain"/>
    <property type="match status" value="1"/>
</dbReference>
<name>A0A212QQ51_9PROT</name>
<dbReference type="InterPro" id="IPR029035">
    <property type="entry name" value="DHS-like_NAD/FAD-binding_dom"/>
</dbReference>
<evidence type="ECO:0000313" key="8">
    <source>
        <dbReference type="Proteomes" id="UP000197065"/>
    </source>
</evidence>
<evidence type="ECO:0000259" key="4">
    <source>
        <dbReference type="Pfam" id="PF00205"/>
    </source>
</evidence>
<feature type="domain" description="Thiamine pyrophosphate enzyme central" evidence="4">
    <location>
        <begin position="193"/>
        <end position="325"/>
    </location>
</feature>
<dbReference type="Pfam" id="PF02775">
    <property type="entry name" value="TPP_enzyme_C"/>
    <property type="match status" value="1"/>
</dbReference>
<dbReference type="GO" id="GO:0000287">
    <property type="term" value="F:magnesium ion binding"/>
    <property type="evidence" value="ECO:0007669"/>
    <property type="project" value="InterPro"/>
</dbReference>
<organism evidence="7 8">
    <name type="scientific">Arboricoccus pini</name>
    <dbReference type="NCBI Taxonomy" id="1963835"/>
    <lineage>
        <taxon>Bacteria</taxon>
        <taxon>Pseudomonadati</taxon>
        <taxon>Pseudomonadota</taxon>
        <taxon>Alphaproteobacteria</taxon>
        <taxon>Geminicoccales</taxon>
        <taxon>Geminicoccaceae</taxon>
        <taxon>Arboricoccus</taxon>
    </lineage>
</organism>
<dbReference type="Pfam" id="PF00205">
    <property type="entry name" value="TPP_enzyme_M"/>
    <property type="match status" value="1"/>
</dbReference>
<keyword evidence="8" id="KW-1185">Reference proteome</keyword>
<dbReference type="InterPro" id="IPR012000">
    <property type="entry name" value="Thiamin_PyroP_enz_cen_dom"/>
</dbReference>
<evidence type="ECO:0000259" key="5">
    <source>
        <dbReference type="Pfam" id="PF02775"/>
    </source>
</evidence>
<dbReference type="Gene3D" id="3.40.50.1220">
    <property type="entry name" value="TPP-binding domain"/>
    <property type="match status" value="1"/>
</dbReference>
<reference evidence="7 8" key="1">
    <citation type="submission" date="2017-06" db="EMBL/GenBank/DDBJ databases">
        <authorList>
            <person name="Kim H.J."/>
            <person name="Triplett B.A."/>
        </authorList>
    </citation>
    <scope>NUCLEOTIDE SEQUENCE [LARGE SCALE GENOMIC DNA]</scope>
    <source>
        <strain evidence="7 8">B29T1</strain>
    </source>
</reference>